<dbReference type="GO" id="GO:0006310">
    <property type="term" value="P:DNA recombination"/>
    <property type="evidence" value="ECO:0007669"/>
    <property type="project" value="UniProtKB-KW"/>
</dbReference>
<name>A0A366SD93_9ENTE</name>
<keyword evidence="4" id="KW-0233">DNA recombination</keyword>
<accession>A0A366SD93</accession>
<organism evidence="6 7">
    <name type="scientific">Enterococcus cecorum</name>
    <dbReference type="NCBI Taxonomy" id="44008"/>
    <lineage>
        <taxon>Bacteria</taxon>
        <taxon>Bacillati</taxon>
        <taxon>Bacillota</taxon>
        <taxon>Bacilli</taxon>
        <taxon>Lactobacillales</taxon>
        <taxon>Enterococcaceae</taxon>
        <taxon>Enterococcus</taxon>
    </lineage>
</organism>
<evidence type="ECO:0000313" key="6">
    <source>
        <dbReference type="EMBL" id="RBR27477.1"/>
    </source>
</evidence>
<evidence type="ECO:0000256" key="4">
    <source>
        <dbReference type="ARBA" id="ARBA00023172"/>
    </source>
</evidence>
<evidence type="ECO:0000259" key="5">
    <source>
        <dbReference type="PROSITE" id="PS51898"/>
    </source>
</evidence>
<feature type="domain" description="Tyr recombinase" evidence="5">
    <location>
        <begin position="136"/>
        <end position="339"/>
    </location>
</feature>
<evidence type="ECO:0000256" key="2">
    <source>
        <dbReference type="ARBA" id="ARBA00022908"/>
    </source>
</evidence>
<evidence type="ECO:0000256" key="1">
    <source>
        <dbReference type="ARBA" id="ARBA00008857"/>
    </source>
</evidence>
<keyword evidence="3" id="KW-0238">DNA-binding</keyword>
<dbReference type="Gene3D" id="1.10.443.10">
    <property type="entry name" value="Intergrase catalytic core"/>
    <property type="match status" value="1"/>
</dbReference>
<dbReference type="Pfam" id="PF00589">
    <property type="entry name" value="Phage_integrase"/>
    <property type="match status" value="1"/>
</dbReference>
<gene>
    <name evidence="6" type="ORF">EB18_02164</name>
</gene>
<reference evidence="6 7" key="1">
    <citation type="submission" date="2015-06" db="EMBL/GenBank/DDBJ databases">
        <title>The Genome Sequence of Enterococcus cecorum 170AEA1.</title>
        <authorList>
            <consortium name="The Broad Institute Genomics Platform"/>
            <consortium name="The Broad Institute Genome Sequencing Center for Infectious Disease"/>
            <person name="Earl A.M."/>
            <person name="Van Tyne D."/>
            <person name="Lebreton F."/>
            <person name="Saavedra J.T."/>
            <person name="Gilmore M.S."/>
            <person name="Manson McGuire A."/>
            <person name="Clock S."/>
            <person name="Crupain M."/>
            <person name="Rangan U."/>
            <person name="Young S."/>
            <person name="Abouelleil A."/>
            <person name="Cao P."/>
            <person name="Chapman S.B."/>
            <person name="Griggs A."/>
            <person name="Priest M."/>
            <person name="Shea T."/>
            <person name="Wortman J."/>
            <person name="Nusbaum C."/>
            <person name="Birren B."/>
        </authorList>
    </citation>
    <scope>NUCLEOTIDE SEQUENCE [LARGE SCALE GENOMIC DNA]</scope>
    <source>
        <strain evidence="6 7">170AEA1</strain>
    </source>
</reference>
<dbReference type="Gene3D" id="1.10.150.130">
    <property type="match status" value="1"/>
</dbReference>
<dbReference type="InterPro" id="IPR011010">
    <property type="entry name" value="DNA_brk_join_enz"/>
</dbReference>
<comment type="caution">
    <text evidence="6">The sequence shown here is derived from an EMBL/GenBank/DDBJ whole genome shotgun (WGS) entry which is preliminary data.</text>
</comment>
<dbReference type="InterPro" id="IPR013762">
    <property type="entry name" value="Integrase-like_cat_sf"/>
</dbReference>
<dbReference type="AlphaFoldDB" id="A0A366SD93"/>
<comment type="similarity">
    <text evidence="1">Belongs to the 'phage' integrase family.</text>
</comment>
<dbReference type="Proteomes" id="UP000252800">
    <property type="component" value="Unassembled WGS sequence"/>
</dbReference>
<dbReference type="CDD" id="cd01189">
    <property type="entry name" value="INT_ICEBs1_C_like"/>
    <property type="match status" value="1"/>
</dbReference>
<dbReference type="PANTHER" id="PTHR30349">
    <property type="entry name" value="PHAGE INTEGRASE-RELATED"/>
    <property type="match status" value="1"/>
</dbReference>
<sequence length="347" mass="41428">MQKSSIERIKFLEMMDKEDENEFWDLNSFTVNQLIDIWLTLYHEQVKKSTYSCTSGIINRNIRKQLGDFGVNELTPIIVQEAINHWVSIYSYSRYMLIINYLNRIIELGIKLNFITENPTNNVIIPKKKEELYRGKRIKYYSKNELHIFLNTIKNSKVEHYKKTRDYTIFRLLSFSGCRIGEILALNWQDVNLITGELDIHKTLTKARFHYISQTPKTRNSQRIIYLDDVTIRYLIDWQKIQLDYLNKHGYQQANYIFTNSKNNFTINQAITERYKLYQEEANLKYIGLHGFRHTHASLLFEAGIDYKDIQERLGHVNIKTTMDIYTHLCDSRKQETVKKLSQFVEF</sequence>
<dbReference type="InterPro" id="IPR050090">
    <property type="entry name" value="Tyrosine_recombinase_XerCD"/>
</dbReference>
<dbReference type="InterPro" id="IPR010998">
    <property type="entry name" value="Integrase_recombinase_N"/>
</dbReference>
<dbReference type="SUPFAM" id="SSF56349">
    <property type="entry name" value="DNA breaking-rejoining enzymes"/>
    <property type="match status" value="1"/>
</dbReference>
<dbReference type="RefSeq" id="WP_240185038.1">
    <property type="nucleotide sequence ID" value="NZ_KZ845748.1"/>
</dbReference>
<dbReference type="GO" id="GO:0003677">
    <property type="term" value="F:DNA binding"/>
    <property type="evidence" value="ECO:0007669"/>
    <property type="project" value="UniProtKB-KW"/>
</dbReference>
<evidence type="ECO:0000256" key="3">
    <source>
        <dbReference type="ARBA" id="ARBA00023125"/>
    </source>
</evidence>
<protein>
    <recommendedName>
        <fullName evidence="5">Tyr recombinase domain-containing protein</fullName>
    </recommendedName>
</protein>
<dbReference type="InterPro" id="IPR004107">
    <property type="entry name" value="Integrase_SAM-like_N"/>
</dbReference>
<dbReference type="PANTHER" id="PTHR30349:SF64">
    <property type="entry name" value="PROPHAGE INTEGRASE INTD-RELATED"/>
    <property type="match status" value="1"/>
</dbReference>
<dbReference type="EMBL" id="LEOY01000023">
    <property type="protein sequence ID" value="RBR27477.1"/>
    <property type="molecule type" value="Genomic_DNA"/>
</dbReference>
<dbReference type="PROSITE" id="PS51898">
    <property type="entry name" value="TYR_RECOMBINASE"/>
    <property type="match status" value="1"/>
</dbReference>
<keyword evidence="2" id="KW-0229">DNA integration</keyword>
<proteinExistence type="inferred from homology"/>
<dbReference type="Pfam" id="PF14659">
    <property type="entry name" value="Phage_int_SAM_3"/>
    <property type="match status" value="1"/>
</dbReference>
<dbReference type="InterPro" id="IPR002104">
    <property type="entry name" value="Integrase_catalytic"/>
</dbReference>
<dbReference type="GO" id="GO:0015074">
    <property type="term" value="P:DNA integration"/>
    <property type="evidence" value="ECO:0007669"/>
    <property type="project" value="UniProtKB-KW"/>
</dbReference>
<evidence type="ECO:0000313" key="7">
    <source>
        <dbReference type="Proteomes" id="UP000252800"/>
    </source>
</evidence>